<dbReference type="Proteomes" id="UP000239735">
    <property type="component" value="Unassembled WGS sequence"/>
</dbReference>
<sequence>MERLVRWNLHPEDIVTHRFSLNQASEAYHLMASGRCGKVAVCPGAE</sequence>
<proteinExistence type="predicted"/>
<protein>
    <recommendedName>
        <fullName evidence="3">Alcohol dehydrogenase</fullName>
    </recommendedName>
</protein>
<accession>A0A2N9L5C7</accession>
<dbReference type="EMBL" id="OKRB01000067">
    <property type="protein sequence ID" value="SPE18517.1"/>
    <property type="molecule type" value="Genomic_DNA"/>
</dbReference>
<gene>
    <name evidence="1" type="ORF">SBA5_1590002</name>
</gene>
<evidence type="ECO:0000313" key="1">
    <source>
        <dbReference type="EMBL" id="SPE18517.1"/>
    </source>
</evidence>
<reference evidence="2" key="1">
    <citation type="submission" date="2018-02" db="EMBL/GenBank/DDBJ databases">
        <authorList>
            <person name="Hausmann B."/>
        </authorList>
    </citation>
    <scope>NUCLEOTIDE SEQUENCE [LARGE SCALE GENOMIC DNA]</scope>
    <source>
        <strain evidence="2">Peat soil MAG SbA5</strain>
    </source>
</reference>
<organism evidence="1 2">
    <name type="scientific">Candidatus Sulfuritelmatomonas gaucii</name>
    <dbReference type="NCBI Taxonomy" id="2043161"/>
    <lineage>
        <taxon>Bacteria</taxon>
        <taxon>Pseudomonadati</taxon>
        <taxon>Acidobacteriota</taxon>
        <taxon>Terriglobia</taxon>
        <taxon>Terriglobales</taxon>
        <taxon>Acidobacteriaceae</taxon>
        <taxon>Candidatus Sulfuritelmatomonas</taxon>
    </lineage>
</organism>
<dbReference type="AlphaFoldDB" id="A0A2N9L5C7"/>
<name>A0A2N9L5C7_9BACT</name>
<evidence type="ECO:0000313" key="2">
    <source>
        <dbReference type="Proteomes" id="UP000239735"/>
    </source>
</evidence>
<evidence type="ECO:0008006" key="3">
    <source>
        <dbReference type="Google" id="ProtNLM"/>
    </source>
</evidence>